<protein>
    <submittedName>
        <fullName evidence="1">Uncharacterized protein</fullName>
    </submittedName>
</protein>
<dbReference type="Proteomes" id="UP000076967">
    <property type="component" value="Unassembled WGS sequence"/>
</dbReference>
<proteinExistence type="predicted"/>
<dbReference type="RefSeq" id="WP_068536537.1">
    <property type="nucleotide sequence ID" value="NZ_LVJH01000051.1"/>
</dbReference>
<accession>A0A168GWU3</accession>
<dbReference type="AlphaFoldDB" id="A0A168GWU3"/>
<dbReference type="STRING" id="494026.PGLA_20750"/>
<organism evidence="1 2">
    <name type="scientific">Paenibacillus glacialis</name>
    <dbReference type="NCBI Taxonomy" id="494026"/>
    <lineage>
        <taxon>Bacteria</taxon>
        <taxon>Bacillati</taxon>
        <taxon>Bacillota</taxon>
        <taxon>Bacilli</taxon>
        <taxon>Bacillales</taxon>
        <taxon>Paenibacillaceae</taxon>
        <taxon>Paenibacillus</taxon>
    </lineage>
</organism>
<dbReference type="PROSITE" id="PS51257">
    <property type="entry name" value="PROKAR_LIPOPROTEIN"/>
    <property type="match status" value="1"/>
</dbReference>
<evidence type="ECO:0000313" key="1">
    <source>
        <dbReference type="EMBL" id="OAB37592.1"/>
    </source>
</evidence>
<keyword evidence="2" id="KW-1185">Reference proteome</keyword>
<gene>
    <name evidence="1" type="ORF">PGLA_20750</name>
</gene>
<name>A0A168GWU3_9BACL</name>
<dbReference type="OrthoDB" id="2606457at2"/>
<sequence>MNKLIVVVIVCAAFMILTTGCGGLFNAIEKDTVMVKKITIEHKSNEVKYEGVLSQDTVKTLSLNAVNKYYNEKLTMDEVQFELMAVDQKKLKELLDKLEYDVIKRSKQNQGFKVNSETELNKIPSGLFYMTLTQSADPNEVYDIVLNARDGDVIKISKVNQNPENADKIKKYAYNRDKNADAEVIMDEVIVIDNPFVQEKESYVLPDLTLDKNAKAEVIMDEVIEIANRFIQEKGSYVLPDLTLDKIGTRWGLVAELYYRSKDKQSLNYSVMVNVRTKQVVGFNKDVMAMLSYFSES</sequence>
<comment type="caution">
    <text evidence="1">The sequence shown here is derived from an EMBL/GenBank/DDBJ whole genome shotgun (WGS) entry which is preliminary data.</text>
</comment>
<evidence type="ECO:0000313" key="2">
    <source>
        <dbReference type="Proteomes" id="UP000076967"/>
    </source>
</evidence>
<dbReference type="EMBL" id="LVJH01000051">
    <property type="protein sequence ID" value="OAB37592.1"/>
    <property type="molecule type" value="Genomic_DNA"/>
</dbReference>
<reference evidence="1 2" key="1">
    <citation type="submission" date="2016-03" db="EMBL/GenBank/DDBJ databases">
        <title>Draft genome sequence of Paenibacillus glacialis DSM 22343.</title>
        <authorList>
            <person name="Shin S.-K."/>
            <person name="Yi H."/>
        </authorList>
    </citation>
    <scope>NUCLEOTIDE SEQUENCE [LARGE SCALE GENOMIC DNA]</scope>
    <source>
        <strain evidence="1 2">DSM 22343</strain>
    </source>
</reference>